<keyword evidence="2" id="KW-1185">Reference proteome</keyword>
<evidence type="ECO:0000313" key="2">
    <source>
        <dbReference type="Proteomes" id="UP000790377"/>
    </source>
</evidence>
<reference evidence="1" key="1">
    <citation type="journal article" date="2021" name="New Phytol.">
        <title>Evolutionary innovations through gain and loss of genes in the ectomycorrhizal Boletales.</title>
        <authorList>
            <person name="Wu G."/>
            <person name="Miyauchi S."/>
            <person name="Morin E."/>
            <person name="Kuo A."/>
            <person name="Drula E."/>
            <person name="Varga T."/>
            <person name="Kohler A."/>
            <person name="Feng B."/>
            <person name="Cao Y."/>
            <person name="Lipzen A."/>
            <person name="Daum C."/>
            <person name="Hundley H."/>
            <person name="Pangilinan J."/>
            <person name="Johnson J."/>
            <person name="Barry K."/>
            <person name="LaButti K."/>
            <person name="Ng V."/>
            <person name="Ahrendt S."/>
            <person name="Min B."/>
            <person name="Choi I.G."/>
            <person name="Park H."/>
            <person name="Plett J.M."/>
            <person name="Magnuson J."/>
            <person name="Spatafora J.W."/>
            <person name="Nagy L.G."/>
            <person name="Henrissat B."/>
            <person name="Grigoriev I.V."/>
            <person name="Yang Z.L."/>
            <person name="Xu J."/>
            <person name="Martin F.M."/>
        </authorList>
    </citation>
    <scope>NUCLEOTIDE SEQUENCE</scope>
    <source>
        <strain evidence="1">ATCC 28755</strain>
    </source>
</reference>
<organism evidence="1 2">
    <name type="scientific">Hygrophoropsis aurantiaca</name>
    <dbReference type="NCBI Taxonomy" id="72124"/>
    <lineage>
        <taxon>Eukaryota</taxon>
        <taxon>Fungi</taxon>
        <taxon>Dikarya</taxon>
        <taxon>Basidiomycota</taxon>
        <taxon>Agaricomycotina</taxon>
        <taxon>Agaricomycetes</taxon>
        <taxon>Agaricomycetidae</taxon>
        <taxon>Boletales</taxon>
        <taxon>Coniophorineae</taxon>
        <taxon>Hygrophoropsidaceae</taxon>
        <taxon>Hygrophoropsis</taxon>
    </lineage>
</organism>
<name>A0ACB8ABT2_9AGAM</name>
<proteinExistence type="predicted"/>
<comment type="caution">
    <text evidence="1">The sequence shown here is derived from an EMBL/GenBank/DDBJ whole genome shotgun (WGS) entry which is preliminary data.</text>
</comment>
<dbReference type="EMBL" id="MU267703">
    <property type="protein sequence ID" value="KAH7910709.1"/>
    <property type="molecule type" value="Genomic_DNA"/>
</dbReference>
<gene>
    <name evidence="1" type="ORF">BJ138DRAFT_1152330</name>
</gene>
<dbReference type="Proteomes" id="UP000790377">
    <property type="component" value="Unassembled WGS sequence"/>
</dbReference>
<sequence length="540" mass="60021">MNQLEIMQKLILYSLLVSSSFAFQFPFKVPFFKSKDAIIAEQAQGTPRIAIIGAGAGGSSAAFWISKAKERFGIDVEIDVYERAGYVGGRSTTVYPYNDTSLAPVELGASIFVDANKNLMRASKEFNLSLSKFEDEDSDTGIWDGEHFVLVMSGGGYVKSWWSTVKVLWRYGYSSPSKTNSLVQDMISRFIGLYTTESPRWDNVADLAAKFDWTSMANQTTADYFESKGVSPRFTRELIEAATRVNYGQNIDEIHALEGACSMAASGASGVSSGNYHIFEHFLEKSGAKVYLNTNVKEIKHQSDTSLWTLQTDAGSKVYKGVILAAPFHQSGIKLPFELSSLVPPQPYVHLHVTLLSTRSRHPNPEYFGLSTGTDIPKMILTTYEGARIGGFEPEFNSLSYHGLTRQATNSIDEDTSDVPPQEWVVKIFSKAALTDEWLKTVFGHVGWVYRKEWDAYPKLPPTNEFPPVKLEQGFYYVNAFEPFISTMETETIASRNVVDLLLHEEFGSGICGALLSGPNSSEELKTDPKSDDFVLGWDC</sequence>
<protein>
    <submittedName>
        <fullName evidence="1">FAD/NAD(P)-binding domain-containing protein</fullName>
    </submittedName>
</protein>
<evidence type="ECO:0000313" key="1">
    <source>
        <dbReference type="EMBL" id="KAH7910709.1"/>
    </source>
</evidence>
<accession>A0ACB8ABT2</accession>